<keyword evidence="3" id="KW-1185">Reference proteome</keyword>
<dbReference type="AlphaFoldDB" id="A0A3A9ARW4"/>
<dbReference type="GO" id="GO:0006355">
    <property type="term" value="P:regulation of DNA-templated transcription"/>
    <property type="evidence" value="ECO:0007669"/>
    <property type="project" value="InterPro"/>
</dbReference>
<sequence>MESIIDKMTNNAYKVLKYMYSCQIKLPDGTKYIPLSQAEMAPLIGVSTITTNKIFKQLRDDNLLLPIEGKRGKYELTEKAIIIIKDMEKLEDKIGEIE</sequence>
<evidence type="ECO:0000313" key="3">
    <source>
        <dbReference type="Proteomes" id="UP000280696"/>
    </source>
</evidence>
<dbReference type="OrthoDB" id="2057135at2"/>
<feature type="domain" description="HTH crp-type" evidence="1">
    <location>
        <begin position="31"/>
        <end position="92"/>
    </location>
</feature>
<dbReference type="SUPFAM" id="SSF46785">
    <property type="entry name" value="Winged helix' DNA-binding domain"/>
    <property type="match status" value="1"/>
</dbReference>
<evidence type="ECO:0000313" key="2">
    <source>
        <dbReference type="EMBL" id="RKI93754.1"/>
    </source>
</evidence>
<dbReference type="InterPro" id="IPR036390">
    <property type="entry name" value="WH_DNA-bd_sf"/>
</dbReference>
<dbReference type="GO" id="GO:0003677">
    <property type="term" value="F:DNA binding"/>
    <property type="evidence" value="ECO:0007669"/>
    <property type="project" value="InterPro"/>
</dbReference>
<dbReference type="EMBL" id="RAYQ01000002">
    <property type="protein sequence ID" value="RKI93754.1"/>
    <property type="molecule type" value="Genomic_DNA"/>
</dbReference>
<name>A0A3A9ARW4_9FIRM</name>
<dbReference type="Proteomes" id="UP000280696">
    <property type="component" value="Unassembled WGS sequence"/>
</dbReference>
<comment type="caution">
    <text evidence="2">The sequence shown here is derived from an EMBL/GenBank/DDBJ whole genome shotgun (WGS) entry which is preliminary data.</text>
</comment>
<dbReference type="Gene3D" id="1.10.10.10">
    <property type="entry name" value="Winged helix-like DNA-binding domain superfamily/Winged helix DNA-binding domain"/>
    <property type="match status" value="1"/>
</dbReference>
<dbReference type="InterPro" id="IPR036388">
    <property type="entry name" value="WH-like_DNA-bd_sf"/>
</dbReference>
<dbReference type="InterPro" id="IPR012318">
    <property type="entry name" value="HTH_CRP"/>
</dbReference>
<evidence type="ECO:0000259" key="1">
    <source>
        <dbReference type="Pfam" id="PF13545"/>
    </source>
</evidence>
<dbReference type="Pfam" id="PF13545">
    <property type="entry name" value="HTH_Crp_2"/>
    <property type="match status" value="1"/>
</dbReference>
<gene>
    <name evidence="2" type="ORF">D7V94_03560</name>
</gene>
<organism evidence="2 3">
    <name type="scientific">Parablautia intestinalis</name>
    <dbReference type="NCBI Taxonomy" id="2320100"/>
    <lineage>
        <taxon>Bacteria</taxon>
        <taxon>Bacillati</taxon>
        <taxon>Bacillota</taxon>
        <taxon>Clostridia</taxon>
        <taxon>Lachnospirales</taxon>
        <taxon>Lachnospiraceae</taxon>
        <taxon>Parablautia</taxon>
    </lineage>
</organism>
<accession>A0A3A9ARW4</accession>
<protein>
    <submittedName>
        <fullName evidence="2">Helix-turn-helix domain-containing protein</fullName>
    </submittedName>
</protein>
<reference evidence="2 3" key="1">
    <citation type="submission" date="2018-09" db="EMBL/GenBank/DDBJ databases">
        <title>Murine metabolic-syndrome-specific gut microbial biobank.</title>
        <authorList>
            <person name="Liu C."/>
        </authorList>
    </citation>
    <scope>NUCLEOTIDE SEQUENCE [LARGE SCALE GENOMIC DNA]</scope>
    <source>
        <strain evidence="2 3">0.1xD8-82</strain>
    </source>
</reference>
<dbReference type="RefSeq" id="WP_120466793.1">
    <property type="nucleotide sequence ID" value="NZ_RAYQ01000002.1"/>
</dbReference>
<proteinExistence type="predicted"/>